<comment type="subcellular location">
    <subcellularLocation>
        <location evidence="1">Cell outer membrane</location>
    </subcellularLocation>
</comment>
<dbReference type="RefSeq" id="WP_138323657.1">
    <property type="nucleotide sequence ID" value="NZ_CP040463.1"/>
</dbReference>
<dbReference type="Proteomes" id="UP000306825">
    <property type="component" value="Chromosome"/>
</dbReference>
<evidence type="ECO:0000256" key="6">
    <source>
        <dbReference type="ARBA" id="ARBA00023136"/>
    </source>
</evidence>
<proteinExistence type="inferred from homology"/>
<keyword evidence="10" id="KW-1185">Reference proteome</keyword>
<dbReference type="SUPFAM" id="SSF56954">
    <property type="entry name" value="Outer membrane efflux proteins (OEP)"/>
    <property type="match status" value="1"/>
</dbReference>
<evidence type="ECO:0000256" key="7">
    <source>
        <dbReference type="ARBA" id="ARBA00023237"/>
    </source>
</evidence>
<dbReference type="PANTHER" id="PTHR30026">
    <property type="entry name" value="OUTER MEMBRANE PROTEIN TOLC"/>
    <property type="match status" value="1"/>
</dbReference>
<evidence type="ECO:0000256" key="3">
    <source>
        <dbReference type="ARBA" id="ARBA00022448"/>
    </source>
</evidence>
<dbReference type="Gene3D" id="1.20.1600.10">
    <property type="entry name" value="Outer membrane efflux proteins (OEP)"/>
    <property type="match status" value="1"/>
</dbReference>
<name>A0ABX5VCR1_9BACT</name>
<keyword evidence="3" id="KW-0813">Transport</keyword>
<organism evidence="9 10">
    <name type="scientific">Caminibacter mediatlanticus TB-2</name>
    <dbReference type="NCBI Taxonomy" id="391592"/>
    <lineage>
        <taxon>Bacteria</taxon>
        <taxon>Pseudomonadati</taxon>
        <taxon>Campylobacterota</taxon>
        <taxon>Epsilonproteobacteria</taxon>
        <taxon>Nautiliales</taxon>
        <taxon>Nautiliaceae</taxon>
        <taxon>Caminibacter</taxon>
    </lineage>
</organism>
<evidence type="ECO:0008006" key="11">
    <source>
        <dbReference type="Google" id="ProtNLM"/>
    </source>
</evidence>
<feature type="coiled-coil region" evidence="8">
    <location>
        <begin position="118"/>
        <end position="183"/>
    </location>
</feature>
<dbReference type="Pfam" id="PF02321">
    <property type="entry name" value="OEP"/>
    <property type="match status" value="1"/>
</dbReference>
<keyword evidence="5" id="KW-0812">Transmembrane</keyword>
<protein>
    <recommendedName>
        <fullName evidence="11">TolC family protein</fullName>
    </recommendedName>
</protein>
<dbReference type="InterPro" id="IPR003423">
    <property type="entry name" value="OMP_efflux"/>
</dbReference>
<reference evidence="9 10" key="1">
    <citation type="submission" date="2019-05" db="EMBL/GenBank/DDBJ databases">
        <title>A comparative analysis of the Nautiliaceae.</title>
        <authorList>
            <person name="Grosche A."/>
            <person name="Smedile F."/>
            <person name="Vetriani C."/>
        </authorList>
    </citation>
    <scope>NUCLEOTIDE SEQUENCE [LARGE SCALE GENOMIC DNA]</scope>
    <source>
        <strain evidence="9 10">TB-2</strain>
    </source>
</reference>
<evidence type="ECO:0000256" key="1">
    <source>
        <dbReference type="ARBA" id="ARBA00004442"/>
    </source>
</evidence>
<evidence type="ECO:0000256" key="5">
    <source>
        <dbReference type="ARBA" id="ARBA00022692"/>
    </source>
</evidence>
<feature type="coiled-coil region" evidence="8">
    <location>
        <begin position="299"/>
        <end position="333"/>
    </location>
</feature>
<evidence type="ECO:0000256" key="8">
    <source>
        <dbReference type="SAM" id="Coils"/>
    </source>
</evidence>
<evidence type="ECO:0000313" key="9">
    <source>
        <dbReference type="EMBL" id="QCT94995.1"/>
    </source>
</evidence>
<dbReference type="InterPro" id="IPR051906">
    <property type="entry name" value="TolC-like"/>
</dbReference>
<comment type="similarity">
    <text evidence="2">Belongs to the outer membrane factor (OMF) (TC 1.B.17) family.</text>
</comment>
<accession>A0ABX5VCR1</accession>
<sequence>MRKLIFLVPFLLQASILSDLKLKELNLDKENSLKDAIETKRNWINPINLQYSYTKDNIQGIQTTTQLYSISINQPIFKSGAIYYSIKYANVLKKYNLDQIELQKRNLIKQAYDFVYDYKVLKLQKEILIKNIENAKIDVLRKKEAFLNGIGNSSELDNAIIKLNSLKLNLEDINYQLSQIKNSFSTISSLNIEEVTLPKLKLIKQNEYLNNNIELKAQQKLKNIKSYLYKMQRGNQLLTISLNGSLNHKKFENKLLSDTQNYYTIGLSATLPISINAKTKIEKTKIDYLKSVLLIEDKKRQLRSEYNIALSQIKSLKNKINIYKENLSLYNNLIDSTLDSIKAGNATTLDLKVLNNSKMVDLINIKILKLKIQKTLFSLYYKLISYTNN</sequence>
<keyword evidence="6" id="KW-0472">Membrane</keyword>
<evidence type="ECO:0000256" key="4">
    <source>
        <dbReference type="ARBA" id="ARBA00022452"/>
    </source>
</evidence>
<keyword evidence="4" id="KW-1134">Transmembrane beta strand</keyword>
<gene>
    <name evidence="9" type="ORF">FE773_07270</name>
</gene>
<keyword evidence="7" id="KW-0998">Cell outer membrane</keyword>
<keyword evidence="8" id="KW-0175">Coiled coil</keyword>
<dbReference type="PANTHER" id="PTHR30026:SF20">
    <property type="entry name" value="OUTER MEMBRANE PROTEIN TOLC"/>
    <property type="match status" value="1"/>
</dbReference>
<evidence type="ECO:0000256" key="2">
    <source>
        <dbReference type="ARBA" id="ARBA00007613"/>
    </source>
</evidence>
<dbReference type="EMBL" id="CP040463">
    <property type="protein sequence ID" value="QCT94995.1"/>
    <property type="molecule type" value="Genomic_DNA"/>
</dbReference>
<evidence type="ECO:0000313" key="10">
    <source>
        <dbReference type="Proteomes" id="UP000306825"/>
    </source>
</evidence>